<evidence type="ECO:0000313" key="3">
    <source>
        <dbReference type="Proteomes" id="UP000093918"/>
    </source>
</evidence>
<dbReference type="Proteomes" id="UP000093918">
    <property type="component" value="Unassembled WGS sequence"/>
</dbReference>
<keyword evidence="3" id="KW-1185">Reference proteome</keyword>
<dbReference type="EMBL" id="LZEM01000018">
    <property type="protein sequence ID" value="OAZ40936.1"/>
    <property type="molecule type" value="Genomic_DNA"/>
</dbReference>
<protein>
    <recommendedName>
        <fullName evidence="4">DUF302 domain-containing protein</fullName>
    </recommendedName>
</protein>
<evidence type="ECO:0008006" key="4">
    <source>
        <dbReference type="Google" id="ProtNLM"/>
    </source>
</evidence>
<sequence length="83" mass="8603">MAGMTGATVTVLLRVGEGKPAEVGTFELPLRFNAVSPADNYGHLSIEPDLVLLHEGLRRGLLEAADSIPRPPSPSLPATGGEA</sequence>
<evidence type="ECO:0000313" key="2">
    <source>
        <dbReference type="EMBL" id="OAZ40936.1"/>
    </source>
</evidence>
<feature type="region of interest" description="Disordered" evidence="1">
    <location>
        <begin position="64"/>
        <end position="83"/>
    </location>
</feature>
<accession>A0ABX2WI88</accession>
<dbReference type="RefSeq" id="WP_064956041.1">
    <property type="nucleotide sequence ID" value="NZ_LZEM01000018.1"/>
</dbReference>
<organism evidence="2 3">
    <name type="scientific">Microbacterium arborescens</name>
    <dbReference type="NCBI Taxonomy" id="33883"/>
    <lineage>
        <taxon>Bacteria</taxon>
        <taxon>Bacillati</taxon>
        <taxon>Actinomycetota</taxon>
        <taxon>Actinomycetes</taxon>
        <taxon>Micrococcales</taxon>
        <taxon>Microbacteriaceae</taxon>
        <taxon>Microbacterium</taxon>
    </lineage>
</organism>
<evidence type="ECO:0000256" key="1">
    <source>
        <dbReference type="SAM" id="MobiDB-lite"/>
    </source>
</evidence>
<proteinExistence type="predicted"/>
<name>A0ABX2WI88_9MICO</name>
<comment type="caution">
    <text evidence="2">The sequence shown here is derived from an EMBL/GenBank/DDBJ whole genome shotgun (WGS) entry which is preliminary data.</text>
</comment>
<reference evidence="3" key="1">
    <citation type="submission" date="2016-06" db="EMBL/GenBank/DDBJ databases">
        <title>Genome sequencing of cellulolytic organisms.</title>
        <authorList>
            <person name="Bohra V."/>
            <person name="Dafale N.A."/>
            <person name="Purohit H.J."/>
        </authorList>
    </citation>
    <scope>NUCLEOTIDE SEQUENCE [LARGE SCALE GENOMIC DNA]</scope>
    <source>
        <strain evidence="3">ND21</strain>
    </source>
</reference>
<gene>
    <name evidence="2" type="ORF">A9Z40_03065</name>
</gene>